<dbReference type="EMBL" id="GL734015">
    <property type="protein sequence ID" value="EFX61887.1"/>
    <property type="molecule type" value="Genomic_DNA"/>
</dbReference>
<evidence type="ECO:0000313" key="3">
    <source>
        <dbReference type="Proteomes" id="UP000000305"/>
    </source>
</evidence>
<proteinExistence type="predicted"/>
<dbReference type="Proteomes" id="UP000000305">
    <property type="component" value="Unassembled WGS sequence"/>
</dbReference>
<dbReference type="KEGG" id="dpx:DAPPUDRAFT_322179"/>
<evidence type="ECO:0000313" key="2">
    <source>
        <dbReference type="EMBL" id="EFX76581.1"/>
    </source>
</evidence>
<name>E9GV03_DAPPU</name>
<reference evidence="2 3" key="1">
    <citation type="journal article" date="2011" name="Science">
        <title>The ecoresponsive genome of Daphnia pulex.</title>
        <authorList>
            <person name="Colbourne J.K."/>
            <person name="Pfrender M.E."/>
            <person name="Gilbert D."/>
            <person name="Thomas W.K."/>
            <person name="Tucker A."/>
            <person name="Oakley T.H."/>
            <person name="Tokishita S."/>
            <person name="Aerts A."/>
            <person name="Arnold G.J."/>
            <person name="Basu M.K."/>
            <person name="Bauer D.J."/>
            <person name="Caceres C.E."/>
            <person name="Carmel L."/>
            <person name="Casola C."/>
            <person name="Choi J.H."/>
            <person name="Detter J.C."/>
            <person name="Dong Q."/>
            <person name="Dusheyko S."/>
            <person name="Eads B.D."/>
            <person name="Frohlich T."/>
            <person name="Geiler-Samerotte K.A."/>
            <person name="Gerlach D."/>
            <person name="Hatcher P."/>
            <person name="Jogdeo S."/>
            <person name="Krijgsveld J."/>
            <person name="Kriventseva E.V."/>
            <person name="Kultz D."/>
            <person name="Laforsch C."/>
            <person name="Lindquist E."/>
            <person name="Lopez J."/>
            <person name="Manak J.R."/>
            <person name="Muller J."/>
            <person name="Pangilinan J."/>
            <person name="Patwardhan R.P."/>
            <person name="Pitluck S."/>
            <person name="Pritham E.J."/>
            <person name="Rechtsteiner A."/>
            <person name="Rho M."/>
            <person name="Rogozin I.B."/>
            <person name="Sakarya O."/>
            <person name="Salamov A."/>
            <person name="Schaack S."/>
            <person name="Shapiro H."/>
            <person name="Shiga Y."/>
            <person name="Skalitzky C."/>
            <person name="Smith Z."/>
            <person name="Souvorov A."/>
            <person name="Sung W."/>
            <person name="Tang Z."/>
            <person name="Tsuchiya D."/>
            <person name="Tu H."/>
            <person name="Vos H."/>
            <person name="Wang M."/>
            <person name="Wolf Y.I."/>
            <person name="Yamagata H."/>
            <person name="Yamada T."/>
            <person name="Ye Y."/>
            <person name="Shaw J.R."/>
            <person name="Andrews J."/>
            <person name="Crease T.J."/>
            <person name="Tang H."/>
            <person name="Lucas S.M."/>
            <person name="Robertson H.M."/>
            <person name="Bork P."/>
            <person name="Koonin E.V."/>
            <person name="Zdobnov E.M."/>
            <person name="Grigoriev I.V."/>
            <person name="Lynch M."/>
            <person name="Boore J.L."/>
        </authorList>
    </citation>
    <scope>NUCLEOTIDE SEQUENCE [LARGE SCALE GENOMIC DNA]</scope>
</reference>
<keyword evidence="3" id="KW-1185">Reference proteome</keyword>
<accession>E9GV03</accession>
<gene>
    <name evidence="2" type="ORF">DAPPUDRAFT_322179</name>
    <name evidence="1" type="ORF">DAPPUDRAFT_337882</name>
</gene>
<organism evidence="2 3">
    <name type="scientific">Daphnia pulex</name>
    <name type="common">Water flea</name>
    <dbReference type="NCBI Taxonomy" id="6669"/>
    <lineage>
        <taxon>Eukaryota</taxon>
        <taxon>Metazoa</taxon>
        <taxon>Ecdysozoa</taxon>
        <taxon>Arthropoda</taxon>
        <taxon>Crustacea</taxon>
        <taxon>Branchiopoda</taxon>
        <taxon>Diplostraca</taxon>
        <taxon>Cladocera</taxon>
        <taxon>Anomopoda</taxon>
        <taxon>Daphniidae</taxon>
        <taxon>Daphnia</taxon>
    </lineage>
</organism>
<evidence type="ECO:0000313" key="1">
    <source>
        <dbReference type="EMBL" id="EFX61887.1"/>
    </source>
</evidence>
<dbReference type="EMBL" id="GL732567">
    <property type="protein sequence ID" value="EFX76581.1"/>
    <property type="molecule type" value="Genomic_DNA"/>
</dbReference>
<protein>
    <submittedName>
        <fullName evidence="2">Uncharacterized protein</fullName>
    </submittedName>
</protein>
<dbReference type="HOGENOM" id="CLU_2815018_0_0_1"/>
<dbReference type="AlphaFoldDB" id="E9GV03"/>
<dbReference type="KEGG" id="dpx:DAPPUDRAFT_337882"/>
<sequence>MGKTPVPINPIWDSFTNKTRFVEDLKIQNGNRLVLWKNFRPQAYSSDGNLRTVHHMELRTLKKMGFT</sequence>